<dbReference type="PANTHER" id="PTHR31087">
    <property type="match status" value="1"/>
</dbReference>
<dbReference type="SUPFAM" id="SSF54518">
    <property type="entry name" value="Tubby C-terminal domain-like"/>
    <property type="match status" value="1"/>
</dbReference>
<comment type="caution">
    <text evidence="2">The sequence shown here is derived from an EMBL/GenBank/DDBJ whole genome shotgun (WGS) entry which is preliminary data.</text>
</comment>
<dbReference type="AlphaFoldDB" id="A0A1Y1VC54"/>
<dbReference type="Pfam" id="PF04525">
    <property type="entry name" value="LOR"/>
    <property type="match status" value="1"/>
</dbReference>
<evidence type="ECO:0008006" key="4">
    <source>
        <dbReference type="Google" id="ProtNLM"/>
    </source>
</evidence>
<name>A0A1Y1VC54_9FUNG</name>
<dbReference type="InterPro" id="IPR038595">
    <property type="entry name" value="LOR_sf"/>
</dbReference>
<evidence type="ECO:0000256" key="1">
    <source>
        <dbReference type="ARBA" id="ARBA00005437"/>
    </source>
</evidence>
<dbReference type="PANTHER" id="PTHR31087:SF161">
    <property type="entry name" value="TUBBY C 2 FAMILY PROTEIN"/>
    <property type="match status" value="1"/>
</dbReference>
<evidence type="ECO:0000313" key="2">
    <source>
        <dbReference type="EMBL" id="ORX52250.1"/>
    </source>
</evidence>
<organism evidence="2 3">
    <name type="scientific">Piromyces finnis</name>
    <dbReference type="NCBI Taxonomy" id="1754191"/>
    <lineage>
        <taxon>Eukaryota</taxon>
        <taxon>Fungi</taxon>
        <taxon>Fungi incertae sedis</taxon>
        <taxon>Chytridiomycota</taxon>
        <taxon>Chytridiomycota incertae sedis</taxon>
        <taxon>Neocallimastigomycetes</taxon>
        <taxon>Neocallimastigales</taxon>
        <taxon>Neocallimastigaceae</taxon>
        <taxon>Piromyces</taxon>
    </lineage>
</organism>
<proteinExistence type="inferred from homology"/>
<evidence type="ECO:0000313" key="3">
    <source>
        <dbReference type="Proteomes" id="UP000193719"/>
    </source>
</evidence>
<comment type="similarity">
    <text evidence="1">Belongs to the LOR family.</text>
</comment>
<dbReference type="InterPro" id="IPR007612">
    <property type="entry name" value="LOR"/>
</dbReference>
<reference evidence="2 3" key="2">
    <citation type="submission" date="2016-08" db="EMBL/GenBank/DDBJ databases">
        <title>Pervasive Adenine N6-methylation of Active Genes in Fungi.</title>
        <authorList>
            <consortium name="DOE Joint Genome Institute"/>
            <person name="Mondo S.J."/>
            <person name="Dannebaum R.O."/>
            <person name="Kuo R.C."/>
            <person name="Labutti K."/>
            <person name="Haridas S."/>
            <person name="Kuo A."/>
            <person name="Salamov A."/>
            <person name="Ahrendt S.R."/>
            <person name="Lipzen A."/>
            <person name="Sullivan W."/>
            <person name="Andreopoulos W.B."/>
            <person name="Clum A."/>
            <person name="Lindquist E."/>
            <person name="Daum C."/>
            <person name="Ramamoorthy G.K."/>
            <person name="Gryganskyi A."/>
            <person name="Culley D."/>
            <person name="Magnuson J.K."/>
            <person name="James T.Y."/>
            <person name="O'Malley M.A."/>
            <person name="Stajich J.E."/>
            <person name="Spatafora J.W."/>
            <person name="Visel A."/>
            <person name="Grigoriev I.V."/>
        </authorList>
    </citation>
    <scope>NUCLEOTIDE SEQUENCE [LARGE SCALE GENOMIC DNA]</scope>
    <source>
        <strain evidence="3">finn</strain>
    </source>
</reference>
<dbReference type="InterPro" id="IPR025659">
    <property type="entry name" value="Tubby-like_C"/>
</dbReference>
<dbReference type="STRING" id="1754191.A0A1Y1VC54"/>
<keyword evidence="3" id="KW-1185">Reference proteome</keyword>
<accession>A0A1Y1VC54</accession>
<sequence>MKLLKFYDNKEVNSPEYDVVAIDPKYVFDKTTKLLLKEGLFSISGDDFAIKDTSGKSYFKCEGKTFSIRDKKFISDMEGNPLFCISNAVLFFKGKMKIYEGNTTKKVIANIIPQTSIKSRKYVITYYNISTEKEEILNMKFDFYNHSCGIFCGKEKEGAPMICKIIKKVDAKRILTNKENYYIEIAPNVDIAFMVALAICFDELKNDDSDHKNAL</sequence>
<protein>
    <recommendedName>
        <fullName evidence="4">DUF567-domain-containing protein</fullName>
    </recommendedName>
</protein>
<dbReference type="EMBL" id="MCFH01000016">
    <property type="protein sequence ID" value="ORX52250.1"/>
    <property type="molecule type" value="Genomic_DNA"/>
</dbReference>
<dbReference type="Gene3D" id="2.40.160.200">
    <property type="entry name" value="LURP1-related"/>
    <property type="match status" value="1"/>
</dbReference>
<gene>
    <name evidence="2" type="ORF">BCR36DRAFT_582748</name>
</gene>
<reference evidence="2 3" key="1">
    <citation type="submission" date="2016-08" db="EMBL/GenBank/DDBJ databases">
        <title>Genomes of anaerobic fungi encode conserved fungal cellulosomes for biomass hydrolysis.</title>
        <authorList>
            <consortium name="DOE Joint Genome Institute"/>
            <person name="Haitjema C.H."/>
            <person name="Gilmore S.P."/>
            <person name="Henske J.K."/>
            <person name="Solomon K.V."/>
            <person name="De Groot R."/>
            <person name="Kuo A."/>
            <person name="Mondo S.J."/>
            <person name="Salamov A.A."/>
            <person name="Labutti K."/>
            <person name="Zhao Z."/>
            <person name="Chiniquy J."/>
            <person name="Barry K."/>
            <person name="Brewer H.M."/>
            <person name="Purvine S.O."/>
            <person name="Wright A.T."/>
            <person name="Boxma B."/>
            <person name="Van Alen T."/>
            <person name="Hackstein J.H."/>
            <person name="Baker S.E."/>
            <person name="Grigoriev I.V."/>
            <person name="O'Malley M.A."/>
        </authorList>
    </citation>
    <scope>NUCLEOTIDE SEQUENCE [LARGE SCALE GENOMIC DNA]</scope>
    <source>
        <strain evidence="3">finn</strain>
    </source>
</reference>
<dbReference type="OrthoDB" id="97518at2759"/>
<dbReference type="Proteomes" id="UP000193719">
    <property type="component" value="Unassembled WGS sequence"/>
</dbReference>